<proteinExistence type="predicted"/>
<evidence type="ECO:0000256" key="1">
    <source>
        <dbReference type="SAM" id="MobiDB-lite"/>
    </source>
</evidence>
<sequence length="3394" mass="358301">MTEIDSLADAFRQATGSVQFNAQYLRAAGATPPDGLDAELAKAFRLKGAGGLTLQFTSGKQVQVDGSVLTVSGVQLSFLGYDATKSQVTLVFERGSRTSVEVLIETALTGWSFASSFTAMTGPPFDRLPLAAPAFLFTTRPCRRTWQEKPLDLRAGQNFAALVKVPAQLKNLLRNFDIQWDPGTSYRLSGPVQLDKVTAVTGEQPGKNPVLYPVLDLAAPLPEQNLKILLVDASAPAIGLRTTDGSSKAAGEDRLPWLGLRLRLDLGGKRGAYDLLGSVSDSGVPTFHFELTAEGAPMTPGDAIALIRGPSGRSFLTEVPEPLQRLLSSVGLRQLVLLGMLGEAPSGKPSLTQAGVLLSTRGSGSVPLFPGLDAGENLAVDGFDLYWTVTTPLKPATSASSVTLTAYVTLWPQVFTRQFVLSIGSDLSVDARYAGTVSFGTLLQELTSGTVRLPKGVALDMSDVRLGLYPAERRYAFGFVVDADVAFLHEGGKPLLTVRDMEVSLTALRPAKGATGGRTAYVVGVSGGLAIGPVNALVDIGYDSTVTPAVWQLNAALDRPLALDHLVGQFFPEYRLPDFLAGLQIDQLGVGAVIPPGSGRSTYSVAAAMSWSIPHIGTARAQVGLDYDAAREAGSRFAGQIVGDLYLKEIGAEVAAGYRFGPASADPGGSGTGSSTVVWVQWEGIRGAYDLTDGTLTLNLTGWSVGRLLQSLVRTVNNPYFTLDQPWDFLNSIPLDGLGLTIRIKAQPGKPRFEATYTLSRPISVGVVTVKGLTFRRGEGSDAKVTLAIDGSTTIGGLEGSPLLDPSKGQDVTRMPATTAQGASYFDLWLLMIGQRVAVNAATMTTTKDIVDALEGTPEHPTGIPDSGQGQLPVDPKSTAPLQPRYDPSSNWLVAAHFGLLQAAGQWTVDCRLVFNDPHLYGLRLELNGEKAKVLAGLALDVLYKKVTDDVGVYQAEFTFPAALRTFDLGAFSVTLPAIGVRIYTNGDFLIDLGFPYRVDFSRSFTLQAVIGGIPVIGSAGLYFGKLSIGSEAHLPVPRYGAFGPAFVFGVGLQAGVGHTIDKGIFKAGFSVTVFGIVEGVIAGWHPPAVKSGETGALPAPSAGGALQSDYYFRVEGTFGLLGRLYGSVDFAVVKATCDLTVRLDAKIVYQSFADIQLSASASVNVRLSVRISLGLFSISLSFSFSTTVTADLTIKTAAGVPPWERPQAVTAADARTVSLTMAAPVTGPVWKRVKRSGDNPALKLHPAAQFTVAGPAGGKPAQGAFVWFLVTDVPSSQSRGRTTSFEALCHTLLAWVVDAYTNGTGTEMDPDAMTGTRVTDTLLRSVAAQLADPADTPLTRERLENLLLEPGFAADLSPAPTDGDGNTALKAGSTLFPAFPGLTATFPDPGQVLGSGRTKTVTPATYVTLNGAYRTALARHFRQLAALVEQEYAGKEPAGDSTGNAGTAEDPDESFAQFVFQDWFTLVARQLLQAADDAFTDCRYPLSDGHRSPSAACTWANERGNALTPASVAAAAADHPLEPGRTVTVNGLAGTVQRDETVTAVAKRYSDRTGSPRWTVGPASLIEASKDVHGLVAPGQRVTVGAAGPVITEPGDSFTRVADRLGITVAQLAADAGTQAQHGLLTPGTALTLPGIGYTTAQGDTLRGIARSLGTTAVVVAEAGTDVLAFAGDSLPLPRLTTLAFGDVWQALTGKGRLRDIAGMAARFHLHGMRLPAKEQPGLKPSADFLYPTGQDEYGLYQLAGQQVPTPALPADPTFRITLNRGTVSWLRCNGSPSGASVTLTLDKAARELSTVLTWLSSHTFDPQARLSALPGTLTAGRRYPARAATPWTTSGLDEVAKVVTPPGGTPPTGPGLRPALWDLPDALLHHIEDRATALAGRFTPRQAQPYLPEFVPELVTHPHGAPEPLLTPVSHYTYATRVSFRVRRLAQHDDQAPRKPHASDVTPPDAATSVPPPLAPFTYEILGPSPADAVLLERLLTALDGGGEELITGQFLLHPALAHGTRGLAGTASASLLAFLTRTNLSTESAPPAFASAVPAEAKATPQPPRGIANPPGEVVRLLWEQSTVRKGGYYLHYHVPGEDRGLPDALFDASGTADLTLVITYDRTKGQPGAGSLPHYVNALVTADPVTPGSATLTFAAQPAPKDLMSAPVEGNTTLAALAALYGCDPGTTARRNADRPLTAGREIGIGGAWHQVTPAEAGTPDVWQAVADRWSRGAKHPVTVQALKQANPGTAEPPPAGTVLRVPRFVHVTGSGREHGAGATFASLRQYYGLSYDALGDAAREVSGLFPAGTALRVDTEERAVRPALGRGNAGIEVTRAAAPTPPELPESPTEAQRAAFAEATLRQLYSLLSSGITETPGFRAGPQGLPFGPQHDSATTGPSPADRLRYTFTAGLTAFAKVNPAPAPGDPQLPARSANPYAGVGTLTQFGTRWLDIFGNTLAAGTHVRPVDEIPLPVQYTDALIGLSQWPHVHTAYTYRAGANGPELSVSLELQTEAYAGGREAAVKDLRAFRLLYFQLVQNYDGAAVPEVSGYAVGFRVLSSLLKDPGTALSTAQADTVRKFVADCLVHVSHRAAGTSATGRPSVTLSFPVPPDALREDEIIPLKVGFELTRQSALADPALRVSGALTDHTEIAPHVARHSDLRIFAEDFEKAFTTATSVLRLGTSSATPGKDSERDRTLWAVRLARPGSPEAGLGCDLPSGSAAAFFAPKPLATALCDLTAEVSRYETGKGLRPGQKKTLTLRGADPNVWARQALAAVDALLAPTFTSPAFVLDRLAGIDHPERDGLLGRILGHKKKLAGAIAASVLPVSPGAPFDTSGAARTAAGEKLHEALLDHLAAAYSVTCVAVLKADHARAHGLPPGVAAPPRFYGQPMAAPPHGEEASTDTAKSYALSSAKVPLRGPGEHTSTSYLAFLFESKSLTEHASVPLDVTYEITHLEHDIRDVPGIDGYRDARWITFVSGAVTKALGTVTFPVVLRALPQPPSITAQSGRPAAKPGTPDKLPLWTYALGYSYRSAAQDWLDATVRFGGSTAAQEAEAPEDVDTPLRAALADFVTSHPAIAADLDRHLRPVGARSKPNDTDVLTARAALQAFETLLGAVATAYERWASPPATPPAQPSAAAPEDTSETVQVWLRLAEETDGRARMDLRCAAGVTPPAVLLGAEYEPVATDPPQGVQRSWHYRRRGTPGTYLRYAAAPAECALEFGPRDIFRDQEASGQLHVERNADVVEPEFRFSTPEVRAAAPVVPLLFHAAYRFGTQGRPARLQDHLDGFFKALFTGADGRRLTAKMTAAYAYAVAPAPGLPLTILPIALLPLTSIDASPTADATWSRKLTDAVEEFVRTQKPRRDGTSRIILGLDLFGAGQQMPLLTIRDLWIPTTELTFPA</sequence>
<dbReference type="RefSeq" id="WP_053926856.1">
    <property type="nucleotide sequence ID" value="NZ_LGKG01000164.1"/>
</dbReference>
<dbReference type="EMBL" id="LGKG01000164">
    <property type="protein sequence ID" value="KPC60172.1"/>
    <property type="molecule type" value="Genomic_DNA"/>
</dbReference>
<name>A0A0N0GWL1_9ACTN</name>
<keyword evidence="4" id="KW-1185">Reference proteome</keyword>
<reference evidence="4" key="1">
    <citation type="submission" date="2015-07" db="EMBL/GenBank/DDBJ databases">
        <authorList>
            <person name="Ju K.-S."/>
            <person name="Doroghazi J.R."/>
            <person name="Metcalf W.W."/>
        </authorList>
    </citation>
    <scope>NUCLEOTIDE SEQUENCE [LARGE SCALE GENOMIC DNA]</scope>
    <source>
        <strain evidence="4">NRRL ISP-5002</strain>
    </source>
</reference>
<feature type="domain" description="LysM" evidence="2">
    <location>
        <begin position="1595"/>
        <end position="1635"/>
    </location>
</feature>
<feature type="region of interest" description="Disordered" evidence="1">
    <location>
        <begin position="854"/>
        <end position="873"/>
    </location>
</feature>
<dbReference type="InterPro" id="IPR018392">
    <property type="entry name" value="LysM"/>
</dbReference>
<organism evidence="3 4">
    <name type="scientific">Streptomyces chattanoogensis</name>
    <dbReference type="NCBI Taxonomy" id="66876"/>
    <lineage>
        <taxon>Bacteria</taxon>
        <taxon>Bacillati</taxon>
        <taxon>Actinomycetota</taxon>
        <taxon>Actinomycetes</taxon>
        <taxon>Kitasatosporales</taxon>
        <taxon>Streptomycetaceae</taxon>
        <taxon>Streptomyces</taxon>
    </lineage>
</organism>
<dbReference type="Proteomes" id="UP000037982">
    <property type="component" value="Unassembled WGS sequence"/>
</dbReference>
<feature type="region of interest" description="Disordered" evidence="1">
    <location>
        <begin position="2367"/>
        <end position="2390"/>
    </location>
</feature>
<comment type="caution">
    <text evidence="3">The sequence shown here is derived from an EMBL/GenBank/DDBJ whole genome shotgun (WGS) entry which is preliminary data.</text>
</comment>
<protein>
    <recommendedName>
        <fullName evidence="2">LysM domain-containing protein</fullName>
    </recommendedName>
</protein>
<evidence type="ECO:0000313" key="4">
    <source>
        <dbReference type="Proteomes" id="UP000037982"/>
    </source>
</evidence>
<evidence type="ECO:0000259" key="2">
    <source>
        <dbReference type="Pfam" id="PF01476"/>
    </source>
</evidence>
<dbReference type="PATRIC" id="fig|66876.3.peg.6825"/>
<accession>A0A0N0GWL1</accession>
<dbReference type="Pfam" id="PF01476">
    <property type="entry name" value="LysM"/>
    <property type="match status" value="1"/>
</dbReference>
<feature type="region of interest" description="Disordered" evidence="1">
    <location>
        <begin position="1932"/>
        <end position="1958"/>
    </location>
</feature>
<evidence type="ECO:0000313" key="3">
    <source>
        <dbReference type="EMBL" id="KPC60172.1"/>
    </source>
</evidence>
<gene>
    <name evidence="3" type="ORF">ADL29_30960</name>
</gene>